<gene>
    <name evidence="4" type="ORF">A2024_02515</name>
</gene>
<evidence type="ECO:0000259" key="3">
    <source>
        <dbReference type="Pfam" id="PF02775"/>
    </source>
</evidence>
<dbReference type="PANTHER" id="PTHR42897">
    <property type="entry name" value="PYRUVATE SYNTHASE SUBUNIT PORB"/>
    <property type="match status" value="1"/>
</dbReference>
<feature type="domain" description="Thiamine pyrophosphate enzyme TPP-binding" evidence="3">
    <location>
        <begin position="48"/>
        <end position="215"/>
    </location>
</feature>
<dbReference type="Pfam" id="PF02775">
    <property type="entry name" value="TPP_enzyme_C"/>
    <property type="match status" value="1"/>
</dbReference>
<dbReference type="InterPro" id="IPR051479">
    <property type="entry name" value="PorB-like"/>
</dbReference>
<feature type="compositionally biased region" description="Polar residues" evidence="2">
    <location>
        <begin position="144"/>
        <end position="160"/>
    </location>
</feature>
<comment type="caution">
    <text evidence="4">The sequence shown here is derived from an EMBL/GenBank/DDBJ whole genome shotgun (WGS) entry which is preliminary data.</text>
</comment>
<sequence>MANLKELAARGDKFTGGHRACAGCGATIVARQALLAAGDKPVVATCATGCLEVVSTIYPYTAWDVPFIHSAFENSAATISGVEAAYQSLKRQGTVTEDIRFIAFGGDGGTYDIGLQALSGAMERGHNMLYICYDNQAYMNTGIQRSSATPKGSSTTTSPNGKKIPGKVQFRKNLTEIMAAHGIPYVAQSVVGNWSDFTKKVEKALAKGGPAFIAVLQPCRLGWGYPPELTAEMGRLAVETNFWPLYEVEDGKYKLNYTPKERKPIDEWMFQQERFRHLKRPEHQALIAQIQQDIDARWDHLNKKCSL</sequence>
<protein>
    <submittedName>
        <fullName evidence="4">Pyruvate ferredoxin oxidoreductase</fullName>
    </submittedName>
</protein>
<dbReference type="EMBL" id="MFFM01000039">
    <property type="protein sequence ID" value="OGF10378.1"/>
    <property type="molecule type" value="Genomic_DNA"/>
</dbReference>
<proteinExistence type="predicted"/>
<evidence type="ECO:0000256" key="2">
    <source>
        <dbReference type="SAM" id="MobiDB-lite"/>
    </source>
</evidence>
<dbReference type="SUPFAM" id="SSF52518">
    <property type="entry name" value="Thiamin diphosphate-binding fold (THDP-binding)"/>
    <property type="match status" value="1"/>
</dbReference>
<evidence type="ECO:0000313" key="5">
    <source>
        <dbReference type="Proteomes" id="UP000177230"/>
    </source>
</evidence>
<dbReference type="PANTHER" id="PTHR42897:SF2">
    <property type="entry name" value="PYRUVATE SYNTHASE SUBUNIT PORB"/>
    <property type="match status" value="1"/>
</dbReference>
<evidence type="ECO:0000256" key="1">
    <source>
        <dbReference type="ARBA" id="ARBA00023002"/>
    </source>
</evidence>
<dbReference type="GO" id="GO:0016491">
    <property type="term" value="F:oxidoreductase activity"/>
    <property type="evidence" value="ECO:0007669"/>
    <property type="project" value="UniProtKB-KW"/>
</dbReference>
<dbReference type="CDD" id="cd03376">
    <property type="entry name" value="TPP_PFOR_porB_like"/>
    <property type="match status" value="1"/>
</dbReference>
<dbReference type="InterPro" id="IPR011766">
    <property type="entry name" value="TPP_enzyme_TPP-bd"/>
</dbReference>
<dbReference type="AlphaFoldDB" id="A0A1F5R7E2"/>
<evidence type="ECO:0000313" key="4">
    <source>
        <dbReference type="EMBL" id="OGF10378.1"/>
    </source>
</evidence>
<dbReference type="Gene3D" id="3.40.50.970">
    <property type="match status" value="1"/>
</dbReference>
<dbReference type="InterPro" id="IPR029061">
    <property type="entry name" value="THDP-binding"/>
</dbReference>
<dbReference type="GO" id="GO:0030976">
    <property type="term" value="F:thiamine pyrophosphate binding"/>
    <property type="evidence" value="ECO:0007669"/>
    <property type="project" value="InterPro"/>
</dbReference>
<accession>A0A1F5R7E2</accession>
<reference evidence="4 5" key="1">
    <citation type="journal article" date="2016" name="Nat. Commun.">
        <title>Thousands of microbial genomes shed light on interconnected biogeochemical processes in an aquifer system.</title>
        <authorList>
            <person name="Anantharaman K."/>
            <person name="Brown C.T."/>
            <person name="Hug L.A."/>
            <person name="Sharon I."/>
            <person name="Castelle C.J."/>
            <person name="Probst A.J."/>
            <person name="Thomas B.C."/>
            <person name="Singh A."/>
            <person name="Wilkins M.J."/>
            <person name="Karaoz U."/>
            <person name="Brodie E.L."/>
            <person name="Williams K.H."/>
            <person name="Hubbard S.S."/>
            <person name="Banfield J.F."/>
        </authorList>
    </citation>
    <scope>NUCLEOTIDE SEQUENCE [LARGE SCALE GENOMIC DNA]</scope>
</reference>
<keyword evidence="1" id="KW-0560">Oxidoreductase</keyword>
<feature type="region of interest" description="Disordered" evidence="2">
    <location>
        <begin position="144"/>
        <end position="165"/>
    </location>
</feature>
<name>A0A1F5R7E2_9BACT</name>
<organism evidence="4 5">
    <name type="scientific">Candidatus Edwardsbacteria bacterium GWF2_54_11</name>
    <dbReference type="NCBI Taxonomy" id="1817851"/>
    <lineage>
        <taxon>Bacteria</taxon>
        <taxon>Candidatus Edwardsiibacteriota</taxon>
    </lineage>
</organism>
<keyword evidence="4" id="KW-0670">Pyruvate</keyword>
<dbReference type="Proteomes" id="UP000177230">
    <property type="component" value="Unassembled WGS sequence"/>
</dbReference>